<dbReference type="Pfam" id="PF02720">
    <property type="entry name" value="DUF222"/>
    <property type="match status" value="1"/>
</dbReference>
<keyword evidence="3" id="KW-1185">Reference proteome</keyword>
<dbReference type="Proteomes" id="UP000517916">
    <property type="component" value="Unassembled WGS sequence"/>
</dbReference>
<protein>
    <recommendedName>
        <fullName evidence="1">DUF222 domain-containing protein</fullName>
    </recommendedName>
</protein>
<dbReference type="EMBL" id="JACJID010000001">
    <property type="protein sequence ID" value="MBA8923863.1"/>
    <property type="molecule type" value="Genomic_DNA"/>
</dbReference>
<proteinExistence type="predicted"/>
<evidence type="ECO:0000313" key="3">
    <source>
        <dbReference type="Proteomes" id="UP000517916"/>
    </source>
</evidence>
<accession>A0ABR6BAF9</accession>
<name>A0ABR6BAF9_9PSEU</name>
<sequence>MLDAESGQILTSALDTLAKPDSKDDPRSTAERNGDAFADLLAGHAGQPHVTVTVPLAELENRLGTPVSERARRLACDAKIVPMVLGTRSEPLDVGRSSYVVPQAMRRALEYRDGGCAFPGCGRLPRQCHAHHVRHVRHEARDFRTEVKDLRRQIVTAIW</sequence>
<reference evidence="2 3" key="1">
    <citation type="submission" date="2020-08" db="EMBL/GenBank/DDBJ databases">
        <title>Genomic Encyclopedia of Archaeal and Bacterial Type Strains, Phase II (KMG-II): from individual species to whole genera.</title>
        <authorList>
            <person name="Goeker M."/>
        </authorList>
    </citation>
    <scope>NUCLEOTIDE SEQUENCE [LARGE SCALE GENOMIC DNA]</scope>
    <source>
        <strain evidence="2 3">DSM 43850</strain>
    </source>
</reference>
<dbReference type="InterPro" id="IPR003870">
    <property type="entry name" value="DUF222"/>
</dbReference>
<evidence type="ECO:0000259" key="1">
    <source>
        <dbReference type="Pfam" id="PF02720"/>
    </source>
</evidence>
<evidence type="ECO:0000313" key="2">
    <source>
        <dbReference type="EMBL" id="MBA8923863.1"/>
    </source>
</evidence>
<organism evidence="2 3">
    <name type="scientific">Kutzneria viridogrisea</name>
    <dbReference type="NCBI Taxonomy" id="47990"/>
    <lineage>
        <taxon>Bacteria</taxon>
        <taxon>Bacillati</taxon>
        <taxon>Actinomycetota</taxon>
        <taxon>Actinomycetes</taxon>
        <taxon>Pseudonocardiales</taxon>
        <taxon>Pseudonocardiaceae</taxon>
        <taxon>Kutzneria</taxon>
    </lineage>
</organism>
<gene>
    <name evidence="2" type="ORF">BC739_001060</name>
</gene>
<feature type="domain" description="DUF222" evidence="1">
    <location>
        <begin position="2"/>
        <end position="113"/>
    </location>
</feature>
<comment type="caution">
    <text evidence="2">The sequence shown here is derived from an EMBL/GenBank/DDBJ whole genome shotgun (WGS) entry which is preliminary data.</text>
</comment>